<dbReference type="AlphaFoldDB" id="A0A4R3L8A2"/>
<dbReference type="EMBL" id="SMAF01000019">
    <property type="protein sequence ID" value="TCS95250.1"/>
    <property type="molecule type" value="Genomic_DNA"/>
</dbReference>
<dbReference type="PANTHER" id="PTHR45737:SF6">
    <property type="entry name" value="VON WILLEBRAND FACTOR A DOMAIN-CONTAINING PROTEIN 5A"/>
    <property type="match status" value="1"/>
</dbReference>
<proteinExistence type="predicted"/>
<reference evidence="3 4" key="1">
    <citation type="submission" date="2019-03" db="EMBL/GenBank/DDBJ databases">
        <title>Genomic Encyclopedia of Type Strains, Phase IV (KMG-IV): sequencing the most valuable type-strain genomes for metagenomic binning, comparative biology and taxonomic classification.</title>
        <authorList>
            <person name="Goeker M."/>
        </authorList>
    </citation>
    <scope>NUCLEOTIDE SEQUENCE [LARGE SCALE GENOMIC DNA]</scope>
    <source>
        <strain evidence="3 4">DSM 21944</strain>
    </source>
</reference>
<keyword evidence="4" id="KW-1185">Reference proteome</keyword>
<dbReference type="PROSITE" id="PS51468">
    <property type="entry name" value="VIT"/>
    <property type="match status" value="1"/>
</dbReference>
<feature type="domain" description="VIT" evidence="2">
    <location>
        <begin position="58"/>
        <end position="186"/>
    </location>
</feature>
<dbReference type="Pfam" id="PF13768">
    <property type="entry name" value="VWA_3"/>
    <property type="match status" value="1"/>
</dbReference>
<dbReference type="PROSITE" id="PS50234">
    <property type="entry name" value="VWFA"/>
    <property type="match status" value="1"/>
</dbReference>
<dbReference type="Pfam" id="PF08487">
    <property type="entry name" value="VIT"/>
    <property type="match status" value="1"/>
</dbReference>
<name>A0A4R3L8A2_9GAMM</name>
<evidence type="ECO:0000313" key="3">
    <source>
        <dbReference type="EMBL" id="TCS95250.1"/>
    </source>
</evidence>
<feature type="domain" description="VWFA" evidence="1">
    <location>
        <begin position="332"/>
        <end position="502"/>
    </location>
</feature>
<dbReference type="InterPro" id="IPR013694">
    <property type="entry name" value="VIT"/>
</dbReference>
<dbReference type="SUPFAM" id="SSF53300">
    <property type="entry name" value="vWA-like"/>
    <property type="match status" value="1"/>
</dbReference>
<comment type="caution">
    <text evidence="3">The sequence shown here is derived from an EMBL/GenBank/DDBJ whole genome shotgun (WGS) entry which is preliminary data.</text>
</comment>
<dbReference type="Gene3D" id="3.40.50.410">
    <property type="entry name" value="von Willebrand factor, type A domain"/>
    <property type="match status" value="1"/>
</dbReference>
<protein>
    <submittedName>
        <fullName evidence="3">Ca-activated chloride channel family protein</fullName>
    </submittedName>
</protein>
<organism evidence="3 4">
    <name type="scientific">Pseudofulvimonas gallinarii</name>
    <dbReference type="NCBI Taxonomy" id="634155"/>
    <lineage>
        <taxon>Bacteria</taxon>
        <taxon>Pseudomonadati</taxon>
        <taxon>Pseudomonadota</taxon>
        <taxon>Gammaproteobacteria</taxon>
        <taxon>Lysobacterales</taxon>
        <taxon>Rhodanobacteraceae</taxon>
        <taxon>Pseudofulvimonas</taxon>
    </lineage>
</organism>
<gene>
    <name evidence="3" type="ORF">EDC25_11929</name>
</gene>
<accession>A0A4R3L8A2</accession>
<sequence length="693" mass="75388">MMQTPTIPIDTAARARAVHVVPRCMRSRTPERRGLRIAAWLALLASVAAQARAADGPEGLLVRPQGGDWRETVALETEVDYRIRGLLAEVTVTQRFHNDSGEWLEGRYLLPLPGDAAVGALRLLVGDRIIEGEIREKAQAQAEYAAAAASGRSASLVEQNRPNLFNTAVANIGPGESVEIHIGYWQSVDFSDGAFSVALPLTLVPRYQSKGLDTLEALDVPAVVRNAEDSAIDLGMTYEPNVSISVDLDAGLPLASVTSPSHAIEVEPAGRGYRVRLANLVEASDRDFELRWTPRASAVPQQSLFVEEVEGEFYAQLMLVPPTVPVEPVPRELILVIDNSGSMYGEPMVQAIAALDRALSRLRPDDRFNVIRFDHTTEAVFEHAVPASADNVAHARRFVQRLKAEGGTELLPALELALADAATPGYLRQIVLMTDAGIDNEQQLLAYIESRRDEARLFAVGIGSAPNEHFLRRAVELGRGAQVMVRDTGEVRARTDALLARLDQPALRDLDIRWPGVAEMYPSRLPDLYVGEPLRVVAKLSSPAGRIEARGQGRHQGWRDAVDLLTATRADGRGIARLWARARITELDDQLRDGASEEDIRARILEVALRHGLVSRYTSLVAVDRTPVRPVDADLASAAFANAAPNGLAYANGSTGARLSLGLGLLLAVLALALMGRRREETPAPGRLRKDID</sequence>
<dbReference type="SMART" id="SM00609">
    <property type="entry name" value="VIT"/>
    <property type="match status" value="1"/>
</dbReference>
<dbReference type="InterPro" id="IPR036465">
    <property type="entry name" value="vWFA_dom_sf"/>
</dbReference>
<dbReference type="RefSeq" id="WP_164483992.1">
    <property type="nucleotide sequence ID" value="NZ_JBHLWF010000083.1"/>
</dbReference>
<evidence type="ECO:0000259" key="2">
    <source>
        <dbReference type="PROSITE" id="PS51468"/>
    </source>
</evidence>
<dbReference type="SMART" id="SM00327">
    <property type="entry name" value="VWA"/>
    <property type="match status" value="1"/>
</dbReference>
<dbReference type="InterPro" id="IPR002035">
    <property type="entry name" value="VWF_A"/>
</dbReference>
<dbReference type="PANTHER" id="PTHR45737">
    <property type="entry name" value="VON WILLEBRAND FACTOR A DOMAIN-CONTAINING PROTEIN 5A"/>
    <property type="match status" value="1"/>
</dbReference>
<evidence type="ECO:0000259" key="1">
    <source>
        <dbReference type="PROSITE" id="PS50234"/>
    </source>
</evidence>
<dbReference type="InterPro" id="IPR022440">
    <property type="entry name" value="CHP03788"/>
</dbReference>
<evidence type="ECO:0000313" key="4">
    <source>
        <dbReference type="Proteomes" id="UP000294599"/>
    </source>
</evidence>
<dbReference type="Proteomes" id="UP000294599">
    <property type="component" value="Unassembled WGS sequence"/>
</dbReference>
<dbReference type="NCBIfam" id="TIGR03788">
    <property type="entry name" value="marine_srt_targ"/>
    <property type="match status" value="1"/>
</dbReference>